<dbReference type="Gramene" id="rna-AYBTSS11_LOCUS27977">
    <property type="protein sequence ID" value="CAJ1975851.1"/>
    <property type="gene ID" value="gene-AYBTSS11_LOCUS27977"/>
</dbReference>
<sequence>MQHCQAHKAQEEPETFQALHAEESPNWITENLKVIWITKFHNFSKESLGTNGYIINENRPYAVHDSNANIKRLNP</sequence>
<dbReference type="EMBL" id="OY731406">
    <property type="protein sequence ID" value="CAJ1975851.1"/>
    <property type="molecule type" value="Genomic_DNA"/>
</dbReference>
<organism evidence="1 2">
    <name type="scientific">Sphenostylis stenocarpa</name>
    <dbReference type="NCBI Taxonomy" id="92480"/>
    <lineage>
        <taxon>Eukaryota</taxon>
        <taxon>Viridiplantae</taxon>
        <taxon>Streptophyta</taxon>
        <taxon>Embryophyta</taxon>
        <taxon>Tracheophyta</taxon>
        <taxon>Spermatophyta</taxon>
        <taxon>Magnoliopsida</taxon>
        <taxon>eudicotyledons</taxon>
        <taxon>Gunneridae</taxon>
        <taxon>Pentapetalae</taxon>
        <taxon>rosids</taxon>
        <taxon>fabids</taxon>
        <taxon>Fabales</taxon>
        <taxon>Fabaceae</taxon>
        <taxon>Papilionoideae</taxon>
        <taxon>50 kb inversion clade</taxon>
        <taxon>NPAAA clade</taxon>
        <taxon>indigoferoid/millettioid clade</taxon>
        <taxon>Phaseoleae</taxon>
        <taxon>Sphenostylis</taxon>
    </lineage>
</organism>
<reference evidence="1" key="1">
    <citation type="submission" date="2023-10" db="EMBL/GenBank/DDBJ databases">
        <authorList>
            <person name="Domelevo Entfellner J.-B."/>
        </authorList>
    </citation>
    <scope>NUCLEOTIDE SEQUENCE</scope>
</reference>
<dbReference type="Proteomes" id="UP001189624">
    <property type="component" value="Chromosome 9"/>
</dbReference>
<keyword evidence="2" id="KW-1185">Reference proteome</keyword>
<evidence type="ECO:0000313" key="2">
    <source>
        <dbReference type="Proteomes" id="UP001189624"/>
    </source>
</evidence>
<name>A0AA86SZP8_9FABA</name>
<gene>
    <name evidence="1" type="ORF">AYBTSS11_LOCUS27977</name>
</gene>
<proteinExistence type="predicted"/>
<evidence type="ECO:0000313" key="1">
    <source>
        <dbReference type="EMBL" id="CAJ1975851.1"/>
    </source>
</evidence>
<dbReference type="AlphaFoldDB" id="A0AA86SZP8"/>
<accession>A0AA86SZP8</accession>
<protein>
    <submittedName>
        <fullName evidence="1">Uncharacterized protein</fullName>
    </submittedName>
</protein>